<evidence type="ECO:0008006" key="6">
    <source>
        <dbReference type="Google" id="ProtNLM"/>
    </source>
</evidence>
<dbReference type="EMBL" id="JAQQWP010000008">
    <property type="protein sequence ID" value="KAK8106546.1"/>
    <property type="molecule type" value="Genomic_DNA"/>
</dbReference>
<comment type="caution">
    <text evidence="4">The sequence shown here is derived from an EMBL/GenBank/DDBJ whole genome shotgun (WGS) entry which is preliminary data.</text>
</comment>
<dbReference type="InterPro" id="IPR005656">
    <property type="entry name" value="MmgE_PrpD"/>
</dbReference>
<accession>A0AAW0QTP5</accession>
<sequence>MINGVASHAADYDDTHRDNPIHPSGPVLSALFAVAEWKAPILGQDFVTAFVADVEAECKLGVSVYPAHYEVRWPSVQVTGMRDSFGTGTKPFHVGWASQNGLMAALLAQAGLSGALNGLEADKGWTHVSTQENLTAVVDTLGKVWEISLNTFKPYPCDCIVHAAIDGWIQLQAQALEKGLNIADIIKVGARTNPMVLFLTDKRNITTGVEGKLSVYHVAAVALYGEATPTQFTGEVVRNATVVALREKVTVVNHETVTEHEVFVTAEFADGTKLEYHVEHALGSFENPLDEKFLKTKFIEQATRKYRADQGGEGVRRLY</sequence>
<evidence type="ECO:0000313" key="5">
    <source>
        <dbReference type="Proteomes" id="UP001392437"/>
    </source>
</evidence>
<gene>
    <name evidence="4" type="ORF">PG999_009905</name>
</gene>
<organism evidence="4 5">
    <name type="scientific">Apiospora kogelbergensis</name>
    <dbReference type="NCBI Taxonomy" id="1337665"/>
    <lineage>
        <taxon>Eukaryota</taxon>
        <taxon>Fungi</taxon>
        <taxon>Dikarya</taxon>
        <taxon>Ascomycota</taxon>
        <taxon>Pezizomycotina</taxon>
        <taxon>Sordariomycetes</taxon>
        <taxon>Xylariomycetidae</taxon>
        <taxon>Amphisphaeriales</taxon>
        <taxon>Apiosporaceae</taxon>
        <taxon>Apiospora</taxon>
    </lineage>
</organism>
<evidence type="ECO:0000259" key="2">
    <source>
        <dbReference type="Pfam" id="PF03972"/>
    </source>
</evidence>
<name>A0AAW0QTP5_9PEZI</name>
<dbReference type="InterPro" id="IPR036148">
    <property type="entry name" value="MmgE/PrpD_sf"/>
</dbReference>
<dbReference type="Gene3D" id="1.10.4100.10">
    <property type="entry name" value="2-methylcitrate dehydratase PrpD"/>
    <property type="match status" value="2"/>
</dbReference>
<dbReference type="Gene3D" id="3.30.1330.120">
    <property type="entry name" value="2-methylcitrate dehydratase PrpD"/>
    <property type="match status" value="1"/>
</dbReference>
<protein>
    <recommendedName>
        <fullName evidence="6">MmgE/PrpD family protein</fullName>
    </recommendedName>
</protein>
<dbReference type="PANTHER" id="PTHR16943:SF8">
    <property type="entry name" value="2-METHYLCITRATE DEHYDRATASE"/>
    <property type="match status" value="1"/>
</dbReference>
<dbReference type="Proteomes" id="UP001392437">
    <property type="component" value="Unassembled WGS sequence"/>
</dbReference>
<dbReference type="AlphaFoldDB" id="A0AAW0QTP5"/>
<feature type="domain" description="MmgE/PrpD C-terminal" evidence="3">
    <location>
        <begin position="155"/>
        <end position="307"/>
    </location>
</feature>
<comment type="similarity">
    <text evidence="1">Belongs to the PrpD family.</text>
</comment>
<evidence type="ECO:0000259" key="3">
    <source>
        <dbReference type="Pfam" id="PF19305"/>
    </source>
</evidence>
<dbReference type="Pfam" id="PF03972">
    <property type="entry name" value="MmgE_PrpD_N"/>
    <property type="match status" value="1"/>
</dbReference>
<dbReference type="InterPro" id="IPR042183">
    <property type="entry name" value="MmgE/PrpD_sf_1"/>
</dbReference>
<dbReference type="Pfam" id="PF19305">
    <property type="entry name" value="MmgE_PrpD_C"/>
    <property type="match status" value="1"/>
</dbReference>
<keyword evidence="5" id="KW-1185">Reference proteome</keyword>
<feature type="domain" description="MmgE/PrpD N-terminal" evidence="2">
    <location>
        <begin position="1"/>
        <end position="78"/>
    </location>
</feature>
<dbReference type="InterPro" id="IPR045336">
    <property type="entry name" value="MmgE_PrpD_N"/>
</dbReference>
<reference evidence="4 5" key="1">
    <citation type="submission" date="2023-01" db="EMBL/GenBank/DDBJ databases">
        <title>Analysis of 21 Apiospora genomes using comparative genomics revels a genus with tremendous synthesis potential of carbohydrate active enzymes and secondary metabolites.</title>
        <authorList>
            <person name="Sorensen T."/>
        </authorList>
    </citation>
    <scope>NUCLEOTIDE SEQUENCE [LARGE SCALE GENOMIC DNA]</scope>
    <source>
        <strain evidence="4 5">CBS 117206</strain>
    </source>
</reference>
<evidence type="ECO:0000256" key="1">
    <source>
        <dbReference type="ARBA" id="ARBA00006174"/>
    </source>
</evidence>
<dbReference type="InterPro" id="IPR045337">
    <property type="entry name" value="MmgE_PrpD_C"/>
</dbReference>
<dbReference type="GO" id="GO:0016829">
    <property type="term" value="F:lyase activity"/>
    <property type="evidence" value="ECO:0007669"/>
    <property type="project" value="InterPro"/>
</dbReference>
<dbReference type="PANTHER" id="PTHR16943">
    <property type="entry name" value="2-METHYLCITRATE DEHYDRATASE-RELATED"/>
    <property type="match status" value="1"/>
</dbReference>
<dbReference type="InterPro" id="IPR042188">
    <property type="entry name" value="MmgE/PrpD_sf_2"/>
</dbReference>
<proteinExistence type="inferred from homology"/>
<dbReference type="SUPFAM" id="SSF103378">
    <property type="entry name" value="2-methylcitrate dehydratase PrpD"/>
    <property type="match status" value="1"/>
</dbReference>
<evidence type="ECO:0000313" key="4">
    <source>
        <dbReference type="EMBL" id="KAK8106546.1"/>
    </source>
</evidence>